<sequence length="106" mass="11803">MAPKKITVTSKAAQTSASNSLNVRSITNSSLDVNIKTKSIAEIYVKMTPLPQQIVITLPISVESAEKSAFQKRSCHTPKLMASCWKKETKKLTNLDHLYLKPQMLE</sequence>
<protein>
    <submittedName>
        <fullName evidence="1">Uncharacterized protein</fullName>
    </submittedName>
</protein>
<proteinExistence type="predicted"/>
<evidence type="ECO:0000313" key="1">
    <source>
        <dbReference type="EMBL" id="KDP29299.1"/>
    </source>
</evidence>
<dbReference type="EMBL" id="KK914758">
    <property type="protein sequence ID" value="KDP29299.1"/>
    <property type="molecule type" value="Genomic_DNA"/>
</dbReference>
<organism evidence="1 2">
    <name type="scientific">Jatropha curcas</name>
    <name type="common">Barbados nut</name>
    <dbReference type="NCBI Taxonomy" id="180498"/>
    <lineage>
        <taxon>Eukaryota</taxon>
        <taxon>Viridiplantae</taxon>
        <taxon>Streptophyta</taxon>
        <taxon>Embryophyta</taxon>
        <taxon>Tracheophyta</taxon>
        <taxon>Spermatophyta</taxon>
        <taxon>Magnoliopsida</taxon>
        <taxon>eudicotyledons</taxon>
        <taxon>Gunneridae</taxon>
        <taxon>Pentapetalae</taxon>
        <taxon>rosids</taxon>
        <taxon>fabids</taxon>
        <taxon>Malpighiales</taxon>
        <taxon>Euphorbiaceae</taxon>
        <taxon>Crotonoideae</taxon>
        <taxon>Jatropheae</taxon>
        <taxon>Jatropha</taxon>
    </lineage>
</organism>
<reference evidence="1 2" key="1">
    <citation type="journal article" date="2014" name="PLoS ONE">
        <title>Global Analysis of Gene Expression Profiles in Physic Nut (Jatropha curcas L.) Seedlings Exposed to Salt Stress.</title>
        <authorList>
            <person name="Zhang L."/>
            <person name="Zhang C."/>
            <person name="Wu P."/>
            <person name="Chen Y."/>
            <person name="Li M."/>
            <person name="Jiang H."/>
            <person name="Wu G."/>
        </authorList>
    </citation>
    <scope>NUCLEOTIDE SEQUENCE [LARGE SCALE GENOMIC DNA]</scope>
    <source>
        <strain evidence="2">cv. GZQX0401</strain>
        <tissue evidence="1">Young leaves</tissue>
    </source>
</reference>
<gene>
    <name evidence="1" type="ORF">JCGZ_19402</name>
</gene>
<dbReference type="Proteomes" id="UP000027138">
    <property type="component" value="Unassembled WGS sequence"/>
</dbReference>
<dbReference type="AlphaFoldDB" id="A0A067KBW3"/>
<name>A0A067KBW3_JATCU</name>
<accession>A0A067KBW3</accession>
<keyword evidence="2" id="KW-1185">Reference proteome</keyword>
<evidence type="ECO:0000313" key="2">
    <source>
        <dbReference type="Proteomes" id="UP000027138"/>
    </source>
</evidence>